<reference evidence="1" key="1">
    <citation type="submission" date="2024-06" db="EMBL/GenBank/DDBJ databases">
        <title>Draft genome sequence of Microbacterium sp. strain A8/3-1, isolated from Oxytropis tragacanthoides Fisch. ex DC. Root nodules in the Altai region of Russia.</title>
        <authorList>
            <person name="Sazanova A."/>
            <person name="Guro P."/>
            <person name="Kuznetsova I."/>
            <person name="Belimov A."/>
            <person name="Safronova V."/>
        </authorList>
    </citation>
    <scope>NUCLEOTIDE SEQUENCE</scope>
    <source>
        <strain evidence="1">A8/3-1</strain>
    </source>
</reference>
<proteinExistence type="predicted"/>
<evidence type="ECO:0000313" key="1">
    <source>
        <dbReference type="EMBL" id="XBX78185.1"/>
    </source>
</evidence>
<accession>A0AAU7VWI3</accession>
<sequence length="41" mass="4501">MQQNTTGLWFEELDEANAPMSPEEWAFNIITFGAALAALAT</sequence>
<dbReference type="AlphaFoldDB" id="A0AAU7VWI3"/>
<protein>
    <submittedName>
        <fullName evidence="1">Uncharacterized protein</fullName>
    </submittedName>
</protein>
<organism evidence="1">
    <name type="scientific">Microbacterium sp. A8/3-1</name>
    <dbReference type="NCBI Taxonomy" id="3160749"/>
    <lineage>
        <taxon>Bacteria</taxon>
        <taxon>Bacillati</taxon>
        <taxon>Actinomycetota</taxon>
        <taxon>Actinomycetes</taxon>
        <taxon>Micrococcales</taxon>
        <taxon>Microbacteriaceae</taxon>
        <taxon>Microbacterium</taxon>
    </lineage>
</organism>
<dbReference type="EMBL" id="CP158357">
    <property type="protein sequence ID" value="XBX78185.1"/>
    <property type="molecule type" value="Genomic_DNA"/>
</dbReference>
<gene>
    <name evidence="1" type="ORF">ABS642_20075</name>
</gene>
<dbReference type="RefSeq" id="WP_350351504.1">
    <property type="nucleotide sequence ID" value="NZ_CP158357.1"/>
</dbReference>
<name>A0AAU7VWI3_9MICO</name>